<organism evidence="2 3">
    <name type="scientific">Mycena pura</name>
    <dbReference type="NCBI Taxonomy" id="153505"/>
    <lineage>
        <taxon>Eukaryota</taxon>
        <taxon>Fungi</taxon>
        <taxon>Dikarya</taxon>
        <taxon>Basidiomycota</taxon>
        <taxon>Agaricomycotina</taxon>
        <taxon>Agaricomycetes</taxon>
        <taxon>Agaricomycetidae</taxon>
        <taxon>Agaricales</taxon>
        <taxon>Marasmiineae</taxon>
        <taxon>Mycenaceae</taxon>
        <taxon>Mycena</taxon>
    </lineage>
</organism>
<comment type="caution">
    <text evidence="2">The sequence shown here is derived from an EMBL/GenBank/DDBJ whole genome shotgun (WGS) entry which is preliminary data.</text>
</comment>
<proteinExistence type="predicted"/>
<feature type="compositionally biased region" description="Basic and acidic residues" evidence="1">
    <location>
        <begin position="38"/>
        <end position="47"/>
    </location>
</feature>
<evidence type="ECO:0000313" key="3">
    <source>
        <dbReference type="Proteomes" id="UP001219525"/>
    </source>
</evidence>
<dbReference type="Proteomes" id="UP001219525">
    <property type="component" value="Unassembled WGS sequence"/>
</dbReference>
<feature type="compositionally biased region" description="Polar residues" evidence="1">
    <location>
        <begin position="58"/>
        <end position="68"/>
    </location>
</feature>
<reference evidence="2" key="1">
    <citation type="submission" date="2023-03" db="EMBL/GenBank/DDBJ databases">
        <title>Massive genome expansion in bonnet fungi (Mycena s.s.) driven by repeated elements and novel gene families across ecological guilds.</title>
        <authorList>
            <consortium name="Lawrence Berkeley National Laboratory"/>
            <person name="Harder C.B."/>
            <person name="Miyauchi S."/>
            <person name="Viragh M."/>
            <person name="Kuo A."/>
            <person name="Thoen E."/>
            <person name="Andreopoulos B."/>
            <person name="Lu D."/>
            <person name="Skrede I."/>
            <person name="Drula E."/>
            <person name="Henrissat B."/>
            <person name="Morin E."/>
            <person name="Kohler A."/>
            <person name="Barry K."/>
            <person name="LaButti K."/>
            <person name="Morin E."/>
            <person name="Salamov A."/>
            <person name="Lipzen A."/>
            <person name="Mereny Z."/>
            <person name="Hegedus B."/>
            <person name="Baldrian P."/>
            <person name="Stursova M."/>
            <person name="Weitz H."/>
            <person name="Taylor A."/>
            <person name="Grigoriev I.V."/>
            <person name="Nagy L.G."/>
            <person name="Martin F."/>
            <person name="Kauserud H."/>
        </authorList>
    </citation>
    <scope>NUCLEOTIDE SEQUENCE</scope>
    <source>
        <strain evidence="2">9144</strain>
    </source>
</reference>
<name>A0AAD6V9Q6_9AGAR</name>
<feature type="region of interest" description="Disordered" evidence="1">
    <location>
        <begin position="1"/>
        <end position="86"/>
    </location>
</feature>
<evidence type="ECO:0000313" key="2">
    <source>
        <dbReference type="EMBL" id="KAJ7206888.1"/>
    </source>
</evidence>
<accession>A0AAD6V9Q6</accession>
<evidence type="ECO:0000256" key="1">
    <source>
        <dbReference type="SAM" id="MobiDB-lite"/>
    </source>
</evidence>
<sequence>MTYSTKGVDLGGLDMPPVVHPHEKNLNKSARKHFAGQRPKDKSKEVSSRNMLGGGFNPDQSDTTTPSKRYSEVGGVARPAAAEPQRRRPPVALIMAARSFAPVVSINGTVYTLCR</sequence>
<gene>
    <name evidence="2" type="ORF">GGX14DRAFT_396820</name>
</gene>
<dbReference type="AlphaFoldDB" id="A0AAD6V9Q6"/>
<protein>
    <submittedName>
        <fullName evidence="2">Uncharacterized protein</fullName>
    </submittedName>
</protein>
<keyword evidence="3" id="KW-1185">Reference proteome</keyword>
<dbReference type="EMBL" id="JARJCW010000038">
    <property type="protein sequence ID" value="KAJ7206888.1"/>
    <property type="molecule type" value="Genomic_DNA"/>
</dbReference>